<feature type="region of interest" description="Disordered" evidence="1">
    <location>
        <begin position="181"/>
        <end position="275"/>
    </location>
</feature>
<dbReference type="KEGG" id="psin:CAK95_13180"/>
<name>A0A1W6ZRD9_9HYPH</name>
<evidence type="ECO:0000313" key="3">
    <source>
        <dbReference type="Proteomes" id="UP000194137"/>
    </source>
</evidence>
<evidence type="ECO:0000256" key="1">
    <source>
        <dbReference type="SAM" id="MobiDB-lite"/>
    </source>
</evidence>
<accession>A0A1W6ZRD9</accession>
<dbReference type="InterPro" id="IPR018648">
    <property type="entry name" value="DUF2076"/>
</dbReference>
<protein>
    <submittedName>
        <fullName evidence="2">Uncharacterized protein</fullName>
    </submittedName>
</protein>
<reference evidence="2 3" key="1">
    <citation type="submission" date="2017-05" db="EMBL/GenBank/DDBJ databases">
        <title>Full genome sequence of Pseudorhodoplanes sinuspersici.</title>
        <authorList>
            <person name="Dastgheib S.M.M."/>
            <person name="Shavandi M."/>
            <person name="Tirandaz H."/>
        </authorList>
    </citation>
    <scope>NUCLEOTIDE SEQUENCE [LARGE SCALE GENOMIC DNA]</scope>
    <source>
        <strain evidence="2 3">RIPI110</strain>
    </source>
</reference>
<feature type="region of interest" description="Disordered" evidence="1">
    <location>
        <begin position="75"/>
        <end position="151"/>
    </location>
</feature>
<dbReference type="OrthoDB" id="122910at2"/>
<dbReference type="Pfam" id="PF09849">
    <property type="entry name" value="DUF2076"/>
    <property type="match status" value="1"/>
</dbReference>
<dbReference type="STRING" id="1235591.CAK95_13180"/>
<gene>
    <name evidence="2" type="ORF">CAK95_13180</name>
</gene>
<evidence type="ECO:0000313" key="2">
    <source>
        <dbReference type="EMBL" id="ARP99931.1"/>
    </source>
</evidence>
<dbReference type="EMBL" id="CP021112">
    <property type="protein sequence ID" value="ARP99931.1"/>
    <property type="molecule type" value="Genomic_DNA"/>
</dbReference>
<feature type="compositionally biased region" description="Low complexity" evidence="1">
    <location>
        <begin position="229"/>
        <end position="248"/>
    </location>
</feature>
<sequence length="275" mass="28097">MTPQERRLVEDLFEKLATLETQPREPDAEQAIMAGLRKAPNATYALVQTVLLQDEALRNAADRIRELEAAQMEMEQPQQGGGFLDSMRDTIFGGGARPRSSVPPVGGSDRPMGLPPGYRSDNPAAGGYPGAGAPPQGGVPQQPAPQQGGGSFLGTAAAAAVGTIGGAMLMNSLGGMFGHGKQSGTASAADLGGSKDANPWGGSGDASSSDLAKQAGVDHVGQSGASDRAGFSDQSGQGQDQGYDQGYDPSDDGYDDADMDAGDDSDFDLGDSDFV</sequence>
<feature type="compositionally biased region" description="Acidic residues" evidence="1">
    <location>
        <begin position="249"/>
        <end position="275"/>
    </location>
</feature>
<dbReference type="RefSeq" id="WP_086088336.1">
    <property type="nucleotide sequence ID" value="NZ_CP021112.1"/>
</dbReference>
<dbReference type="AlphaFoldDB" id="A0A1W6ZRD9"/>
<organism evidence="2 3">
    <name type="scientific">Pseudorhodoplanes sinuspersici</name>
    <dbReference type="NCBI Taxonomy" id="1235591"/>
    <lineage>
        <taxon>Bacteria</taxon>
        <taxon>Pseudomonadati</taxon>
        <taxon>Pseudomonadota</taxon>
        <taxon>Alphaproteobacteria</taxon>
        <taxon>Hyphomicrobiales</taxon>
        <taxon>Pseudorhodoplanes</taxon>
    </lineage>
</organism>
<dbReference type="Proteomes" id="UP000194137">
    <property type="component" value="Chromosome"/>
</dbReference>
<keyword evidence="3" id="KW-1185">Reference proteome</keyword>
<proteinExistence type="predicted"/>
<feature type="compositionally biased region" description="Low complexity" evidence="1">
    <location>
        <begin position="123"/>
        <end position="146"/>
    </location>
</feature>